<dbReference type="PANTHER" id="PTHR48475">
    <property type="entry name" value="RIBONUCLEASE H"/>
    <property type="match status" value="1"/>
</dbReference>
<dbReference type="PANTHER" id="PTHR48475:SF2">
    <property type="entry name" value="RIBONUCLEASE H"/>
    <property type="match status" value="1"/>
</dbReference>
<evidence type="ECO:0000313" key="2">
    <source>
        <dbReference type="EMBL" id="RDY04905.1"/>
    </source>
</evidence>
<reference evidence="2" key="1">
    <citation type="submission" date="2018-05" db="EMBL/GenBank/DDBJ databases">
        <title>Draft genome of Mucuna pruriens seed.</title>
        <authorList>
            <person name="Nnadi N.E."/>
            <person name="Vos R."/>
            <person name="Hasami M.H."/>
            <person name="Devisetty U.K."/>
            <person name="Aguiy J.C."/>
        </authorList>
    </citation>
    <scope>NUCLEOTIDE SEQUENCE [LARGE SCALE GENOMIC DNA]</scope>
    <source>
        <strain evidence="2">JCA_2017</strain>
    </source>
</reference>
<comment type="caution">
    <text evidence="2">The sequence shown here is derived from an EMBL/GenBank/DDBJ whole genome shotgun (WGS) entry which is preliminary data.</text>
</comment>
<feature type="region of interest" description="Disordered" evidence="1">
    <location>
        <begin position="156"/>
        <end position="201"/>
    </location>
</feature>
<gene>
    <name evidence="2" type="ORF">CR513_11315</name>
</gene>
<dbReference type="OrthoDB" id="1934939at2759"/>
<accession>A0A371HQ39</accession>
<feature type="non-terminal residue" evidence="2">
    <location>
        <position position="1"/>
    </location>
</feature>
<evidence type="ECO:0000313" key="3">
    <source>
        <dbReference type="Proteomes" id="UP000257109"/>
    </source>
</evidence>
<organism evidence="2 3">
    <name type="scientific">Mucuna pruriens</name>
    <name type="common">Velvet bean</name>
    <name type="synonym">Dolichos pruriens</name>
    <dbReference type="NCBI Taxonomy" id="157652"/>
    <lineage>
        <taxon>Eukaryota</taxon>
        <taxon>Viridiplantae</taxon>
        <taxon>Streptophyta</taxon>
        <taxon>Embryophyta</taxon>
        <taxon>Tracheophyta</taxon>
        <taxon>Spermatophyta</taxon>
        <taxon>Magnoliopsida</taxon>
        <taxon>eudicotyledons</taxon>
        <taxon>Gunneridae</taxon>
        <taxon>Pentapetalae</taxon>
        <taxon>rosids</taxon>
        <taxon>fabids</taxon>
        <taxon>Fabales</taxon>
        <taxon>Fabaceae</taxon>
        <taxon>Papilionoideae</taxon>
        <taxon>50 kb inversion clade</taxon>
        <taxon>NPAAA clade</taxon>
        <taxon>indigoferoid/millettioid clade</taxon>
        <taxon>Phaseoleae</taxon>
        <taxon>Mucuna</taxon>
    </lineage>
</organism>
<feature type="compositionally biased region" description="Basic residues" evidence="1">
    <location>
        <begin position="156"/>
        <end position="170"/>
    </location>
</feature>
<protein>
    <submittedName>
        <fullName evidence="2">Uncharacterized protein</fullName>
    </submittedName>
</protein>
<keyword evidence="3" id="KW-1185">Reference proteome</keyword>
<proteinExistence type="predicted"/>
<dbReference type="EMBL" id="QJKJ01001984">
    <property type="protein sequence ID" value="RDY04905.1"/>
    <property type="molecule type" value="Genomic_DNA"/>
</dbReference>
<name>A0A371HQ39_MUCPR</name>
<feature type="compositionally biased region" description="Basic residues" evidence="1">
    <location>
        <begin position="181"/>
        <end position="201"/>
    </location>
</feature>
<dbReference type="AlphaFoldDB" id="A0A371HQ39"/>
<evidence type="ECO:0000256" key="1">
    <source>
        <dbReference type="SAM" id="MobiDB-lite"/>
    </source>
</evidence>
<dbReference type="Proteomes" id="UP000257109">
    <property type="component" value="Unassembled WGS sequence"/>
</dbReference>
<sequence>MTTHSSTNETPFRLTFDMKVVIPIEIGESSPRTALFQPGLNEEELRANLDLLQETREVAQIREYMIKARVAKQQGRRLSPRQFKSHDLVLRKITRIADNNKLTPIWKGPFKVSEEVGNGAYRLEHLDGKRIPRTWNTLNLRFIFAVKHSCETCKRPAKKAGPRQKTRLRLANKAGPGQKTRPVRGRPTKMIQGKKRPVRSRPFRLVLGNQRSKTYEWLVHRPSRRDN</sequence>